<proteinExistence type="inferred from homology"/>
<evidence type="ECO:0000313" key="9">
    <source>
        <dbReference type="Proteomes" id="UP000053647"/>
    </source>
</evidence>
<dbReference type="PANTHER" id="PTHR13140:SF706">
    <property type="entry name" value="DILUTE CLASS UNCONVENTIONAL MYOSIN, ISOFORM C"/>
    <property type="match status" value="1"/>
</dbReference>
<feature type="domain" description="Myosin motor" evidence="7">
    <location>
        <begin position="20"/>
        <end position="175"/>
    </location>
</feature>
<dbReference type="GO" id="GO:0016020">
    <property type="term" value="C:membrane"/>
    <property type="evidence" value="ECO:0007669"/>
    <property type="project" value="TreeGrafter"/>
</dbReference>
<gene>
    <name evidence="8" type="ORF">PAXINDRAFT_89012</name>
</gene>
<name>A0A0C9TB98_PAXIN</name>
<keyword evidence="2 6" id="KW-0067">ATP-binding</keyword>
<dbReference type="GO" id="GO:0000146">
    <property type="term" value="F:microfilament motor activity"/>
    <property type="evidence" value="ECO:0007669"/>
    <property type="project" value="TreeGrafter"/>
</dbReference>
<dbReference type="InterPro" id="IPR036961">
    <property type="entry name" value="Kinesin_motor_dom_sf"/>
</dbReference>
<dbReference type="AlphaFoldDB" id="A0A0C9TB98"/>
<dbReference type="GO" id="GO:0016459">
    <property type="term" value="C:myosin complex"/>
    <property type="evidence" value="ECO:0007669"/>
    <property type="project" value="UniProtKB-KW"/>
</dbReference>
<keyword evidence="4 6" id="KW-0505">Motor protein</keyword>
<feature type="binding site" evidence="6">
    <location>
        <begin position="124"/>
        <end position="131"/>
    </location>
    <ligand>
        <name>ATP</name>
        <dbReference type="ChEBI" id="CHEBI:30616"/>
    </ligand>
</feature>
<dbReference type="GO" id="GO:0007015">
    <property type="term" value="P:actin filament organization"/>
    <property type="evidence" value="ECO:0007669"/>
    <property type="project" value="TreeGrafter"/>
</dbReference>
<dbReference type="SUPFAM" id="SSF52540">
    <property type="entry name" value="P-loop containing nucleoside triphosphate hydrolases"/>
    <property type="match status" value="1"/>
</dbReference>
<organism evidence="8 9">
    <name type="scientific">Paxillus involutus ATCC 200175</name>
    <dbReference type="NCBI Taxonomy" id="664439"/>
    <lineage>
        <taxon>Eukaryota</taxon>
        <taxon>Fungi</taxon>
        <taxon>Dikarya</taxon>
        <taxon>Basidiomycota</taxon>
        <taxon>Agaricomycotina</taxon>
        <taxon>Agaricomycetes</taxon>
        <taxon>Agaricomycetidae</taxon>
        <taxon>Boletales</taxon>
        <taxon>Paxilineae</taxon>
        <taxon>Paxillaceae</taxon>
        <taxon>Paxillus</taxon>
    </lineage>
</organism>
<evidence type="ECO:0000313" key="8">
    <source>
        <dbReference type="EMBL" id="KIJ08328.1"/>
    </source>
</evidence>
<keyword evidence="5 6" id="KW-0009">Actin-binding</keyword>
<comment type="similarity">
    <text evidence="6">Belongs to the TRAFAC class myosin-kinesin ATPase superfamily. Myosin family.</text>
</comment>
<keyword evidence="1 6" id="KW-0547">Nucleotide-binding</keyword>
<dbReference type="PRINTS" id="PR00193">
    <property type="entry name" value="MYOSINHEAVY"/>
</dbReference>
<evidence type="ECO:0000256" key="2">
    <source>
        <dbReference type="ARBA" id="ARBA00022840"/>
    </source>
</evidence>
<sequence>MASSGSLPAHAVNSGDLVDLISTSQSATVYPSDDAIVTVLNARFRADLPYTKIGTTNLLVVNPYKSLSNVNDVSAKEYEERCYKDTGLSLASSTLLQPHLYELAAQLYLLMRRRKQSQSVITRGITGSGKSTSARLLMDQVLRLSAHSKKELKVASQIKAFHTLLDSFGNAKTVM</sequence>
<evidence type="ECO:0000256" key="4">
    <source>
        <dbReference type="ARBA" id="ARBA00023175"/>
    </source>
</evidence>
<evidence type="ECO:0000256" key="3">
    <source>
        <dbReference type="ARBA" id="ARBA00023123"/>
    </source>
</evidence>
<dbReference type="EMBL" id="KN819647">
    <property type="protein sequence ID" value="KIJ08328.1"/>
    <property type="molecule type" value="Genomic_DNA"/>
</dbReference>
<accession>A0A0C9TB98</accession>
<dbReference type="HOGENOM" id="CLU_091557_0_0_1"/>
<dbReference type="OrthoDB" id="370884at2759"/>
<dbReference type="Gene3D" id="3.40.850.10">
    <property type="entry name" value="Kinesin motor domain"/>
    <property type="match status" value="1"/>
</dbReference>
<reference evidence="9" key="2">
    <citation type="submission" date="2015-01" db="EMBL/GenBank/DDBJ databases">
        <title>Evolutionary Origins and Diversification of the Mycorrhizal Mutualists.</title>
        <authorList>
            <consortium name="DOE Joint Genome Institute"/>
            <consortium name="Mycorrhizal Genomics Consortium"/>
            <person name="Kohler A."/>
            <person name="Kuo A."/>
            <person name="Nagy L.G."/>
            <person name="Floudas D."/>
            <person name="Copeland A."/>
            <person name="Barry K.W."/>
            <person name="Cichocki N."/>
            <person name="Veneault-Fourrey C."/>
            <person name="LaButti K."/>
            <person name="Lindquist E.A."/>
            <person name="Lipzen A."/>
            <person name="Lundell T."/>
            <person name="Morin E."/>
            <person name="Murat C."/>
            <person name="Riley R."/>
            <person name="Ohm R."/>
            <person name="Sun H."/>
            <person name="Tunlid A."/>
            <person name="Henrissat B."/>
            <person name="Grigoriev I.V."/>
            <person name="Hibbett D.S."/>
            <person name="Martin F."/>
        </authorList>
    </citation>
    <scope>NUCLEOTIDE SEQUENCE [LARGE SCALE GENOMIC DNA]</scope>
    <source>
        <strain evidence="9">ATCC 200175</strain>
    </source>
</reference>
<dbReference type="Pfam" id="PF00063">
    <property type="entry name" value="Myosin_head"/>
    <property type="match status" value="1"/>
</dbReference>
<feature type="non-terminal residue" evidence="8">
    <location>
        <position position="1"/>
    </location>
</feature>
<dbReference type="InterPro" id="IPR001609">
    <property type="entry name" value="Myosin_head_motor_dom-like"/>
</dbReference>
<evidence type="ECO:0000256" key="1">
    <source>
        <dbReference type="ARBA" id="ARBA00022741"/>
    </source>
</evidence>
<evidence type="ECO:0000256" key="5">
    <source>
        <dbReference type="ARBA" id="ARBA00023203"/>
    </source>
</evidence>
<keyword evidence="3 6" id="KW-0518">Myosin</keyword>
<comment type="caution">
    <text evidence="6">Lacks conserved residue(s) required for the propagation of feature annotation.</text>
</comment>
<dbReference type="GO" id="GO:0051015">
    <property type="term" value="F:actin filament binding"/>
    <property type="evidence" value="ECO:0007669"/>
    <property type="project" value="TreeGrafter"/>
</dbReference>
<evidence type="ECO:0000259" key="7">
    <source>
        <dbReference type="PROSITE" id="PS51456"/>
    </source>
</evidence>
<dbReference type="Proteomes" id="UP000053647">
    <property type="component" value="Unassembled WGS sequence"/>
</dbReference>
<dbReference type="GO" id="GO:0005737">
    <property type="term" value="C:cytoplasm"/>
    <property type="evidence" value="ECO:0007669"/>
    <property type="project" value="TreeGrafter"/>
</dbReference>
<evidence type="ECO:0000256" key="6">
    <source>
        <dbReference type="PROSITE-ProRule" id="PRU00782"/>
    </source>
</evidence>
<protein>
    <recommendedName>
        <fullName evidence="7">Myosin motor domain-containing protein</fullName>
    </recommendedName>
</protein>
<reference evidence="8 9" key="1">
    <citation type="submission" date="2014-06" db="EMBL/GenBank/DDBJ databases">
        <authorList>
            <consortium name="DOE Joint Genome Institute"/>
            <person name="Kuo A."/>
            <person name="Kohler A."/>
            <person name="Nagy L.G."/>
            <person name="Floudas D."/>
            <person name="Copeland A."/>
            <person name="Barry K.W."/>
            <person name="Cichocki N."/>
            <person name="Veneault-Fourrey C."/>
            <person name="LaButti K."/>
            <person name="Lindquist E.A."/>
            <person name="Lipzen A."/>
            <person name="Lundell T."/>
            <person name="Morin E."/>
            <person name="Murat C."/>
            <person name="Sun H."/>
            <person name="Tunlid A."/>
            <person name="Henrissat B."/>
            <person name="Grigoriev I.V."/>
            <person name="Hibbett D.S."/>
            <person name="Martin F."/>
            <person name="Nordberg H.P."/>
            <person name="Cantor M.N."/>
            <person name="Hua S.X."/>
        </authorList>
    </citation>
    <scope>NUCLEOTIDE SEQUENCE [LARGE SCALE GENOMIC DNA]</scope>
    <source>
        <strain evidence="8 9">ATCC 200175</strain>
    </source>
</reference>
<dbReference type="InterPro" id="IPR027417">
    <property type="entry name" value="P-loop_NTPase"/>
</dbReference>
<dbReference type="PROSITE" id="PS51456">
    <property type="entry name" value="MYOSIN_MOTOR"/>
    <property type="match status" value="1"/>
</dbReference>
<dbReference type="PANTHER" id="PTHR13140">
    <property type="entry name" value="MYOSIN"/>
    <property type="match status" value="1"/>
</dbReference>
<dbReference type="GO" id="GO:0005524">
    <property type="term" value="F:ATP binding"/>
    <property type="evidence" value="ECO:0007669"/>
    <property type="project" value="UniProtKB-UniRule"/>
</dbReference>
<keyword evidence="9" id="KW-1185">Reference proteome</keyword>